<evidence type="ECO:0000313" key="1">
    <source>
        <dbReference type="EMBL" id="AGW12342.1"/>
    </source>
</evidence>
<dbReference type="Proteomes" id="UP000016587">
    <property type="component" value="Chromosome"/>
</dbReference>
<dbReference type="AlphaFoldDB" id="T2G8V2"/>
<sequence length="71" mass="8239">MANCEMLLKCIFFNDKMANKPGTANLMKEKYCKGDFQECARYKVCKTLGRDKVPGDLFPSQMDRVRQLLKQ</sequence>
<dbReference type="EMBL" id="CP006585">
    <property type="protein sequence ID" value="AGW12342.1"/>
    <property type="molecule type" value="Genomic_DNA"/>
</dbReference>
<dbReference type="KEGG" id="dgg:DGI_0425"/>
<dbReference type="PATRIC" id="fig|1121448.10.peg.424"/>
<reference evidence="1 2" key="1">
    <citation type="journal article" date="2013" name="J. Bacteriol.">
        <title>Roles of HynAB and Ech, the only two hydrogenases found in the model sulfate reducer Desulfovibrio gigas.</title>
        <authorList>
            <person name="Morais-Silva F.O."/>
            <person name="Santos C.I."/>
            <person name="Rodrigues R."/>
            <person name="Pereira I.A."/>
            <person name="Rodrigues-Pousada C."/>
        </authorList>
    </citation>
    <scope>NUCLEOTIDE SEQUENCE [LARGE SCALE GENOMIC DNA]</scope>
    <source>
        <strain evidence="2">ATCC 19364 / DSM 1382 / NCIMB 9332 / VKM B-1759</strain>
    </source>
</reference>
<dbReference type="STRING" id="1121448.DGI_0425"/>
<name>T2G8V2_MEGG1</name>
<organism evidence="1 2">
    <name type="scientific">Megalodesulfovibrio gigas (strain ATCC 19364 / DSM 1382 / NCIMB 9332 / VKM B-1759)</name>
    <name type="common">Desulfovibrio gigas</name>
    <dbReference type="NCBI Taxonomy" id="1121448"/>
    <lineage>
        <taxon>Bacteria</taxon>
        <taxon>Pseudomonadati</taxon>
        <taxon>Thermodesulfobacteriota</taxon>
        <taxon>Desulfovibrionia</taxon>
        <taxon>Desulfovibrionales</taxon>
        <taxon>Desulfovibrionaceae</taxon>
        <taxon>Megalodesulfovibrio</taxon>
    </lineage>
</organism>
<proteinExistence type="predicted"/>
<evidence type="ECO:0000313" key="2">
    <source>
        <dbReference type="Proteomes" id="UP000016587"/>
    </source>
</evidence>
<accession>T2G8V2</accession>
<dbReference type="OrthoDB" id="6198376at2"/>
<reference evidence="2" key="2">
    <citation type="submission" date="2013-07" db="EMBL/GenBank/DDBJ databases">
        <authorList>
            <person name="Morais-Silva F.O."/>
            <person name="Rezende A.M."/>
            <person name="Pimentel C."/>
            <person name="Resende D.M."/>
            <person name="Santos C.I."/>
            <person name="Clemente C."/>
            <person name="de Oliveira L.M."/>
            <person name="da Silva S.M."/>
            <person name="Costa D.A."/>
            <person name="Varela-Raposo A."/>
            <person name="Horacio E.C.A."/>
            <person name="Matos M."/>
            <person name="Flores O."/>
            <person name="Ruiz J.C."/>
            <person name="Rodrigues-Pousada C."/>
        </authorList>
    </citation>
    <scope>NUCLEOTIDE SEQUENCE [LARGE SCALE GENOMIC DNA]</scope>
    <source>
        <strain evidence="2">ATCC 19364 / DSM 1382 / NCIMB 9332 / VKM B-1759</strain>
    </source>
</reference>
<protein>
    <submittedName>
        <fullName evidence="1">Uncharacterized protein</fullName>
    </submittedName>
</protein>
<keyword evidence="2" id="KW-1185">Reference proteome</keyword>
<gene>
    <name evidence="1" type="ORF">DGI_0425</name>
</gene>
<dbReference type="HOGENOM" id="CLU_187559_0_0_7"/>
<dbReference type="eggNOG" id="ENOG5033BK1">
    <property type="taxonomic scope" value="Bacteria"/>
</dbReference>